<name>A0ABD2ZV91_9GENT</name>
<dbReference type="InterPro" id="IPR025314">
    <property type="entry name" value="DUF4219"/>
</dbReference>
<evidence type="ECO:0000259" key="1">
    <source>
        <dbReference type="Pfam" id="PF13961"/>
    </source>
</evidence>
<dbReference type="EMBL" id="JBJUIK010000007">
    <property type="protein sequence ID" value="KAL3522092.1"/>
    <property type="molecule type" value="Genomic_DNA"/>
</dbReference>
<gene>
    <name evidence="3" type="ORF">ACH5RR_014926</name>
</gene>
<proteinExistence type="predicted"/>
<comment type="caution">
    <text evidence="3">The sequence shown here is derived from an EMBL/GenBank/DDBJ whole genome shotgun (WGS) entry which is preliminary data.</text>
</comment>
<dbReference type="PANTHER" id="PTHR47481">
    <property type="match status" value="1"/>
</dbReference>
<feature type="domain" description="DUF4219" evidence="1">
    <location>
        <begin position="15"/>
        <end position="40"/>
    </location>
</feature>
<evidence type="ECO:0000313" key="4">
    <source>
        <dbReference type="Proteomes" id="UP001630127"/>
    </source>
</evidence>
<organism evidence="3 4">
    <name type="scientific">Cinchona calisaya</name>
    <dbReference type="NCBI Taxonomy" id="153742"/>
    <lineage>
        <taxon>Eukaryota</taxon>
        <taxon>Viridiplantae</taxon>
        <taxon>Streptophyta</taxon>
        <taxon>Embryophyta</taxon>
        <taxon>Tracheophyta</taxon>
        <taxon>Spermatophyta</taxon>
        <taxon>Magnoliopsida</taxon>
        <taxon>eudicotyledons</taxon>
        <taxon>Gunneridae</taxon>
        <taxon>Pentapetalae</taxon>
        <taxon>asterids</taxon>
        <taxon>lamiids</taxon>
        <taxon>Gentianales</taxon>
        <taxon>Rubiaceae</taxon>
        <taxon>Cinchonoideae</taxon>
        <taxon>Cinchoneae</taxon>
        <taxon>Cinchona</taxon>
    </lineage>
</organism>
<evidence type="ECO:0000259" key="2">
    <source>
        <dbReference type="Pfam" id="PF22936"/>
    </source>
</evidence>
<evidence type="ECO:0000313" key="3">
    <source>
        <dbReference type="EMBL" id="KAL3522092.1"/>
    </source>
</evidence>
<accession>A0ABD2ZV91</accession>
<dbReference type="InterPro" id="IPR054722">
    <property type="entry name" value="PolX-like_BBD"/>
</dbReference>
<dbReference type="AlphaFoldDB" id="A0ABD2ZV91"/>
<dbReference type="Pfam" id="PF13961">
    <property type="entry name" value="DUF4219"/>
    <property type="match status" value="1"/>
</dbReference>
<dbReference type="Pfam" id="PF22936">
    <property type="entry name" value="Pol_BBD"/>
    <property type="match status" value="1"/>
</dbReference>
<reference evidence="3 4" key="1">
    <citation type="submission" date="2024-11" db="EMBL/GenBank/DDBJ databases">
        <title>A near-complete genome assembly of Cinchona calisaya.</title>
        <authorList>
            <person name="Lian D.C."/>
            <person name="Zhao X.W."/>
            <person name="Wei L."/>
        </authorList>
    </citation>
    <scope>NUCLEOTIDE SEQUENCE [LARGE SCALE GENOMIC DNA]</scope>
    <source>
        <tissue evidence="3">Nenye</tissue>
    </source>
</reference>
<protein>
    <recommendedName>
        <fullName evidence="5">DUF4219 domain-containing protein</fullName>
    </recommendedName>
</protein>
<keyword evidence="4" id="KW-1185">Reference proteome</keyword>
<evidence type="ECO:0008006" key="5">
    <source>
        <dbReference type="Google" id="ProtNLM"/>
    </source>
</evidence>
<sequence>MDSSSLFNGLGMELLNQSNYKVWRSCMESYLVGEDLWDIVGGDNAKSPEPNEGNTEVMKKWKILNCKAEFALKRSISHDVSRLQMLENELANATQSDLSISQFSVKIKNLCSEISLLDPDEPISEARLRRHIESLAKQMASIHISEGEGDALLVDGKNFKRREWKFDQNRDVAGSSKKSGRKLTTCHGYGKPGHIKKKCRVRIQETNVATTEEDDSQIDEDWGKCFVAEAKSIDALASINFEDEWIVDSGCGHHLTGDDSKFSNLHDYNGKYAIVTADNSVHSVSKEGKVIIDGKDNNPITLNSVLMFQE</sequence>
<dbReference type="PANTHER" id="PTHR47481:SF36">
    <property type="entry name" value="CCHC-TYPE DOMAIN-CONTAINING PROTEIN"/>
    <property type="match status" value="1"/>
</dbReference>
<feature type="domain" description="Retrovirus-related Pol polyprotein from transposon TNT 1-94-like beta-barrel" evidence="2">
    <location>
        <begin position="245"/>
        <end position="306"/>
    </location>
</feature>
<dbReference type="Proteomes" id="UP001630127">
    <property type="component" value="Unassembled WGS sequence"/>
</dbReference>